<keyword evidence="6 10" id="KW-0460">Magnesium</keyword>
<feature type="binding site" evidence="10">
    <location>
        <position position="296"/>
    </location>
    <ligand>
        <name>Mg(2+)</name>
        <dbReference type="ChEBI" id="CHEBI:18420"/>
    </ligand>
</feature>
<dbReference type="SMART" id="SM01193">
    <property type="entry name" value="Enolase_N"/>
    <property type="match status" value="1"/>
</dbReference>
<proteinExistence type="inferred from homology"/>
<feature type="active site" description="Proton acceptor" evidence="10">
    <location>
        <position position="348"/>
    </location>
</feature>
<dbReference type="PIRSF" id="PIRSF001400">
    <property type="entry name" value="Enolase"/>
    <property type="match status" value="1"/>
</dbReference>
<dbReference type="SUPFAM" id="SSF51604">
    <property type="entry name" value="Enolase C-terminal domain-like"/>
    <property type="match status" value="1"/>
</dbReference>
<evidence type="ECO:0000256" key="6">
    <source>
        <dbReference type="ARBA" id="ARBA00022842"/>
    </source>
</evidence>
<feature type="domain" description="Enolase C-terminal TIM barrel" evidence="11">
    <location>
        <begin position="139"/>
        <end position="430"/>
    </location>
</feature>
<comment type="pathway">
    <text evidence="1 10">Carbohydrate degradation; glycolysis; pyruvate from D-glyceraldehyde 3-phosphate: step 4/5.</text>
</comment>
<comment type="subcellular location">
    <subcellularLocation>
        <location evidence="10">Cytoplasm</location>
    </subcellularLocation>
    <subcellularLocation>
        <location evidence="10">Secreted</location>
    </subcellularLocation>
    <subcellularLocation>
        <location evidence="10">Cell surface</location>
    </subcellularLocation>
    <text evidence="10">Fractions of enolase are present in both the cytoplasm and on the cell surface.</text>
</comment>
<keyword evidence="5 10" id="KW-0964">Secreted</keyword>
<feature type="active site" description="Proton donor" evidence="10">
    <location>
        <position position="205"/>
    </location>
</feature>
<dbReference type="PROSITE" id="PS00164">
    <property type="entry name" value="ENOLASE"/>
    <property type="match status" value="1"/>
</dbReference>
<keyword evidence="14" id="KW-1185">Reference proteome</keyword>
<dbReference type="InterPro" id="IPR020811">
    <property type="entry name" value="Enolase_N"/>
</dbReference>
<dbReference type="InterPro" id="IPR036849">
    <property type="entry name" value="Enolase-like_C_sf"/>
</dbReference>
<reference evidence="13 14" key="1">
    <citation type="submission" date="2023-02" db="EMBL/GenBank/DDBJ databases">
        <title>Genome sequence of Lentisphaera profundi SAORIC-696.</title>
        <authorList>
            <person name="Kim e."/>
            <person name="Cho J.-C."/>
            <person name="Choi A."/>
            <person name="Kang I."/>
        </authorList>
    </citation>
    <scope>NUCLEOTIDE SEQUENCE [LARGE SCALE GENOMIC DNA]</scope>
    <source>
        <strain evidence="13 14">SAORIC-696</strain>
    </source>
</reference>
<evidence type="ECO:0000256" key="4">
    <source>
        <dbReference type="ARBA" id="ARBA00017068"/>
    </source>
</evidence>
<feature type="binding site" evidence="10">
    <location>
        <position position="377"/>
    </location>
    <ligand>
        <name>(2R)-2-phosphoglycerate</name>
        <dbReference type="ChEBI" id="CHEBI:58289"/>
    </ligand>
</feature>
<comment type="catalytic activity">
    <reaction evidence="10">
        <text>(2R)-2-phosphoglycerate = phosphoenolpyruvate + H2O</text>
        <dbReference type="Rhea" id="RHEA:10164"/>
        <dbReference type="ChEBI" id="CHEBI:15377"/>
        <dbReference type="ChEBI" id="CHEBI:58289"/>
        <dbReference type="ChEBI" id="CHEBI:58702"/>
        <dbReference type="EC" id="4.2.1.11"/>
    </reaction>
</comment>
<dbReference type="NCBIfam" id="TIGR01060">
    <property type="entry name" value="eno"/>
    <property type="match status" value="1"/>
</dbReference>
<dbReference type="InterPro" id="IPR029017">
    <property type="entry name" value="Enolase-like_N"/>
</dbReference>
<dbReference type="CDD" id="cd03313">
    <property type="entry name" value="enolase"/>
    <property type="match status" value="1"/>
</dbReference>
<dbReference type="HAMAP" id="MF_00318">
    <property type="entry name" value="Enolase"/>
    <property type="match status" value="1"/>
</dbReference>
<organism evidence="13 14">
    <name type="scientific">Lentisphaera profundi</name>
    <dbReference type="NCBI Taxonomy" id="1658616"/>
    <lineage>
        <taxon>Bacteria</taxon>
        <taxon>Pseudomonadati</taxon>
        <taxon>Lentisphaerota</taxon>
        <taxon>Lentisphaeria</taxon>
        <taxon>Lentisphaerales</taxon>
        <taxon>Lentisphaeraceae</taxon>
        <taxon>Lentisphaera</taxon>
    </lineage>
</organism>
<dbReference type="Pfam" id="PF03952">
    <property type="entry name" value="Enolase_N"/>
    <property type="match status" value="1"/>
</dbReference>
<feature type="binding site" evidence="10">
    <location>
        <position position="348"/>
    </location>
    <ligand>
        <name>(2R)-2-phosphoglycerate</name>
        <dbReference type="ChEBI" id="CHEBI:58289"/>
    </ligand>
</feature>
<evidence type="ECO:0000313" key="13">
    <source>
        <dbReference type="EMBL" id="WDE98062.1"/>
    </source>
</evidence>
<dbReference type="PRINTS" id="PR00148">
    <property type="entry name" value="ENOLASE"/>
</dbReference>
<evidence type="ECO:0000256" key="2">
    <source>
        <dbReference type="ARBA" id="ARBA00009604"/>
    </source>
</evidence>
<feature type="binding site" evidence="10">
    <location>
        <position position="399"/>
    </location>
    <ligand>
        <name>(2R)-2-phosphoglycerate</name>
        <dbReference type="ChEBI" id="CHEBI:58289"/>
    </ligand>
</feature>
<name>A0ABY7VWF9_9BACT</name>
<evidence type="ECO:0000259" key="11">
    <source>
        <dbReference type="SMART" id="SM01192"/>
    </source>
</evidence>
<accession>A0ABY7VWF9</accession>
<dbReference type="Pfam" id="PF00113">
    <property type="entry name" value="Enolase_C"/>
    <property type="match status" value="1"/>
</dbReference>
<evidence type="ECO:0000256" key="9">
    <source>
        <dbReference type="ARBA" id="ARBA00045763"/>
    </source>
</evidence>
<evidence type="ECO:0000256" key="8">
    <source>
        <dbReference type="ARBA" id="ARBA00023239"/>
    </source>
</evidence>
<dbReference type="SFLD" id="SFLDG00178">
    <property type="entry name" value="enolase"/>
    <property type="match status" value="1"/>
</dbReference>
<dbReference type="Gene3D" id="3.20.20.120">
    <property type="entry name" value="Enolase-like C-terminal domain"/>
    <property type="match status" value="1"/>
</dbReference>
<dbReference type="EC" id="4.2.1.11" evidence="3 10"/>
<dbReference type="InterPro" id="IPR020809">
    <property type="entry name" value="Enolase_CS"/>
</dbReference>
<dbReference type="RefSeq" id="WP_274152820.1">
    <property type="nucleotide sequence ID" value="NZ_CP117812.1"/>
</dbReference>
<feature type="binding site" evidence="10">
    <location>
        <position position="247"/>
    </location>
    <ligand>
        <name>Mg(2+)</name>
        <dbReference type="ChEBI" id="CHEBI:18420"/>
    </ligand>
</feature>
<feature type="binding site" evidence="10">
    <location>
        <position position="323"/>
    </location>
    <ligand>
        <name>Mg(2+)</name>
        <dbReference type="ChEBI" id="CHEBI:18420"/>
    </ligand>
</feature>
<dbReference type="PANTHER" id="PTHR11902">
    <property type="entry name" value="ENOLASE"/>
    <property type="match status" value="1"/>
</dbReference>
<dbReference type="InterPro" id="IPR000941">
    <property type="entry name" value="Enolase"/>
</dbReference>
<keyword evidence="7 10" id="KW-0324">Glycolysis</keyword>
<dbReference type="PANTHER" id="PTHR11902:SF1">
    <property type="entry name" value="ENOLASE"/>
    <property type="match status" value="1"/>
</dbReference>
<evidence type="ECO:0000256" key="10">
    <source>
        <dbReference type="HAMAP-Rule" id="MF_00318"/>
    </source>
</evidence>
<comment type="cofactor">
    <cofactor evidence="10">
        <name>Mg(2+)</name>
        <dbReference type="ChEBI" id="CHEBI:18420"/>
    </cofactor>
    <text evidence="10">Binds a second Mg(2+) ion via substrate during catalysis.</text>
</comment>
<keyword evidence="10" id="KW-0963">Cytoplasm</keyword>
<comment type="similarity">
    <text evidence="2 10">Belongs to the enolase family.</text>
</comment>
<dbReference type="SFLD" id="SFLDF00002">
    <property type="entry name" value="enolase"/>
    <property type="match status" value="1"/>
</dbReference>
<evidence type="ECO:0000259" key="12">
    <source>
        <dbReference type="SMART" id="SM01193"/>
    </source>
</evidence>
<dbReference type="Gene3D" id="3.30.390.10">
    <property type="entry name" value="Enolase-like, N-terminal domain"/>
    <property type="match status" value="1"/>
</dbReference>
<dbReference type="EMBL" id="CP117812">
    <property type="protein sequence ID" value="WDE98062.1"/>
    <property type="molecule type" value="Genomic_DNA"/>
</dbReference>
<feature type="domain" description="Enolase N-terminal" evidence="12">
    <location>
        <begin position="4"/>
        <end position="134"/>
    </location>
</feature>
<evidence type="ECO:0000256" key="7">
    <source>
        <dbReference type="ARBA" id="ARBA00023152"/>
    </source>
</evidence>
<dbReference type="SMART" id="SM01192">
    <property type="entry name" value="Enolase_C"/>
    <property type="match status" value="1"/>
</dbReference>
<keyword evidence="10" id="KW-0479">Metal-binding</keyword>
<protein>
    <recommendedName>
        <fullName evidence="4 10">Enolase</fullName>
        <ecNumber evidence="3 10">4.2.1.11</ecNumber>
    </recommendedName>
    <alternativeName>
        <fullName evidence="10">2-phospho-D-glycerate hydro-lyase</fullName>
    </alternativeName>
    <alternativeName>
        <fullName evidence="10">2-phosphoglycerate dehydratase</fullName>
    </alternativeName>
</protein>
<evidence type="ECO:0000256" key="3">
    <source>
        <dbReference type="ARBA" id="ARBA00012058"/>
    </source>
</evidence>
<feature type="binding site" evidence="10">
    <location>
        <position position="378"/>
    </location>
    <ligand>
        <name>(2R)-2-phosphoglycerate</name>
        <dbReference type="ChEBI" id="CHEBI:58289"/>
    </ligand>
</feature>
<comment type="function">
    <text evidence="9 10">Catalyzes the reversible conversion of 2-phosphoglycerate (2-PG) into phosphoenolpyruvate (PEP). It is essential for the degradation of carbohydrates via glycolysis.</text>
</comment>
<gene>
    <name evidence="10 13" type="primary">eno</name>
    <name evidence="13" type="ORF">PQO03_19785</name>
</gene>
<dbReference type="GO" id="GO:0004634">
    <property type="term" value="F:phosphopyruvate hydratase activity"/>
    <property type="evidence" value="ECO:0007669"/>
    <property type="project" value="UniProtKB-EC"/>
</dbReference>
<sequence>MSTIIDIIAREILDSRGNPTLEVEVILEDGTVGRAAVPSGASTGEHEAHELRDGDKDRYLGKGVLKAVDNVENVIVEELVGYDVTDQAAIDKTMIELDGTPNKSKLGANAILGVSLACAHAAANFLQIPLYRYIGGSNAKVLPVPMMNIINGGSHSDAPIAFQEFMIRPIGAKTFSEGLRMGVEVFHNLKTVLKARNLSTAVGDEGGFAPVLDGTEDALESIIKAIELAGYKAGRKEDGADISIGLDCAAAEFYDKATGNYNYAKFEGEGGAVLTSKEQAAYLTDLVAKYPIDSIEDGMDENDWDGWKELNTLVGHKCQLVGDDLFVTNVDYLAKGIELDCANSILIKVNQIGTLTETLDAISMANRNGWTAVVSHRSGETEDTTIADIAVAVNAGQIKTGSASRSDRIAKYNQLLRIEEELGDLAVYGN</sequence>
<feature type="binding site" evidence="10">
    <location>
        <position position="163"/>
    </location>
    <ligand>
        <name>(2R)-2-phosphoglycerate</name>
        <dbReference type="ChEBI" id="CHEBI:58289"/>
    </ligand>
</feature>
<dbReference type="SFLD" id="SFLDS00001">
    <property type="entry name" value="Enolase"/>
    <property type="match status" value="1"/>
</dbReference>
<evidence type="ECO:0000256" key="5">
    <source>
        <dbReference type="ARBA" id="ARBA00022525"/>
    </source>
</evidence>
<dbReference type="Proteomes" id="UP001214250">
    <property type="component" value="Chromosome 2"/>
</dbReference>
<dbReference type="InterPro" id="IPR020810">
    <property type="entry name" value="Enolase_C"/>
</dbReference>
<dbReference type="SUPFAM" id="SSF54826">
    <property type="entry name" value="Enolase N-terminal domain-like"/>
    <property type="match status" value="1"/>
</dbReference>
<keyword evidence="8 10" id="KW-0456">Lyase</keyword>
<evidence type="ECO:0000313" key="14">
    <source>
        <dbReference type="Proteomes" id="UP001214250"/>
    </source>
</evidence>
<evidence type="ECO:0000256" key="1">
    <source>
        <dbReference type="ARBA" id="ARBA00005031"/>
    </source>
</evidence>